<dbReference type="AlphaFoldDB" id="A0A256G6Z9"/>
<dbReference type="InterPro" id="IPR000792">
    <property type="entry name" value="Tscrpt_reg_LuxR_C"/>
</dbReference>
<feature type="domain" description="HTH luxR-type" evidence="1">
    <location>
        <begin position="318"/>
        <end position="375"/>
    </location>
</feature>
<protein>
    <submittedName>
        <fullName evidence="2">Bacterial regulatory, luxR family protein</fullName>
    </submittedName>
</protein>
<dbReference type="GO" id="GO:0006355">
    <property type="term" value="P:regulation of DNA-templated transcription"/>
    <property type="evidence" value="ECO:0007669"/>
    <property type="project" value="InterPro"/>
</dbReference>
<evidence type="ECO:0000313" key="2">
    <source>
        <dbReference type="EMBL" id="OYR22915.1"/>
    </source>
</evidence>
<dbReference type="RefSeq" id="WP_094544307.1">
    <property type="nucleotide sequence ID" value="NZ_JBHEEM010000022.1"/>
</dbReference>
<accession>A0A256G6Z9</accession>
<dbReference type="EMBL" id="NNRM01000042">
    <property type="protein sequence ID" value="OYR22915.1"/>
    <property type="molecule type" value="Genomic_DNA"/>
</dbReference>
<dbReference type="Pfam" id="PF00196">
    <property type="entry name" value="GerE"/>
    <property type="match status" value="1"/>
</dbReference>
<comment type="caution">
    <text evidence="2">The sequence shown here is derived from an EMBL/GenBank/DDBJ whole genome shotgun (WGS) entry which is preliminary data.</text>
</comment>
<evidence type="ECO:0000313" key="3">
    <source>
        <dbReference type="Proteomes" id="UP000216188"/>
    </source>
</evidence>
<dbReference type="InterPro" id="IPR016032">
    <property type="entry name" value="Sig_transdc_resp-reg_C-effctor"/>
</dbReference>
<keyword evidence="3" id="KW-1185">Reference proteome</keyword>
<dbReference type="Proteomes" id="UP000216188">
    <property type="component" value="Unassembled WGS sequence"/>
</dbReference>
<name>A0A256G6Z9_9HYPH</name>
<sequence length="382" mass="42005">MRQDETELQAGYWMLSKSEEQINELIAAIYAALLGEQDWQSFLDRMNNVTPGALSTLFFHDFRANTGAVAYVSGTEGRERALNDYEGHYSNLNPWMRRVAATPVGRGIIGEEIISRDEFNRSEYYCDYIRPNGLETGVGLTLYKDQNCYFLLSTLTDDTDIDRNLDRANMLTRIAPHLQRVFRYYRSGEFHRAAIDFGKGIDMASGLAFMLINEDLNVIKASAVAELALSSGKVAGLDPLGRIRFVNPDIQSALRSLLVRQQGIRETKVFNEPGSGVRFIRIGGSPAVEFFAGPMVAVLMGEGSAVGRVSGLTQIAASYRLSPAETRVFVGVVNGLSLSDIAGQSNVTRETVRSQLKSIFSKTGASSQMDLVRLGAGKTPSI</sequence>
<dbReference type="InterPro" id="IPR036388">
    <property type="entry name" value="WH-like_DNA-bd_sf"/>
</dbReference>
<organism evidence="2 3">
    <name type="scientific">Brucella pseudogrignonensis</name>
    <dbReference type="NCBI Taxonomy" id="419475"/>
    <lineage>
        <taxon>Bacteria</taxon>
        <taxon>Pseudomonadati</taxon>
        <taxon>Pseudomonadota</taxon>
        <taxon>Alphaproteobacteria</taxon>
        <taxon>Hyphomicrobiales</taxon>
        <taxon>Brucellaceae</taxon>
        <taxon>Brucella/Ochrobactrum group</taxon>
        <taxon>Brucella</taxon>
    </lineage>
</organism>
<gene>
    <name evidence="2" type="ORF">CEV34_4113</name>
</gene>
<evidence type="ECO:0000259" key="1">
    <source>
        <dbReference type="SMART" id="SM00421"/>
    </source>
</evidence>
<proteinExistence type="predicted"/>
<dbReference type="GO" id="GO:0003677">
    <property type="term" value="F:DNA binding"/>
    <property type="evidence" value="ECO:0007669"/>
    <property type="project" value="InterPro"/>
</dbReference>
<dbReference type="SUPFAM" id="SSF46894">
    <property type="entry name" value="C-terminal effector domain of the bipartite response regulators"/>
    <property type="match status" value="1"/>
</dbReference>
<dbReference type="Gene3D" id="1.10.10.10">
    <property type="entry name" value="Winged helix-like DNA-binding domain superfamily/Winged helix DNA-binding domain"/>
    <property type="match status" value="1"/>
</dbReference>
<dbReference type="SMART" id="SM00421">
    <property type="entry name" value="HTH_LUXR"/>
    <property type="match status" value="1"/>
</dbReference>
<reference evidence="2 3" key="1">
    <citation type="submission" date="2017-07" db="EMBL/GenBank/DDBJ databases">
        <title>Phylogenetic study on the rhizospheric bacterium Ochrobactrum sp. A44.</title>
        <authorList>
            <person name="Krzyzanowska D.M."/>
            <person name="Ossowicki A."/>
            <person name="Rajewska M."/>
            <person name="Maciag T."/>
            <person name="Kaczynski Z."/>
            <person name="Czerwicka M."/>
            <person name="Jafra S."/>
        </authorList>
    </citation>
    <scope>NUCLEOTIDE SEQUENCE [LARGE SCALE GENOMIC DNA]</scope>
    <source>
        <strain evidence="2 3">CCUG 30717</strain>
    </source>
</reference>